<dbReference type="Gene3D" id="3.30.300.230">
    <property type="match status" value="1"/>
</dbReference>
<keyword evidence="7 12" id="KW-0269">Exonuclease</keyword>
<keyword evidence="3 12" id="KW-0479">Metal-binding</keyword>
<keyword evidence="10 12" id="KW-0238">DNA-binding</keyword>
<evidence type="ECO:0000313" key="17">
    <source>
        <dbReference type="Proteomes" id="UP000646946"/>
    </source>
</evidence>
<evidence type="ECO:0000259" key="13">
    <source>
        <dbReference type="SMART" id="SM00322"/>
    </source>
</evidence>
<evidence type="ECO:0000256" key="2">
    <source>
        <dbReference type="ARBA" id="ARBA00022722"/>
    </source>
</evidence>
<keyword evidence="17" id="KW-1185">Reference proteome</keyword>
<keyword evidence="8 12" id="KW-0694">RNA-binding</keyword>
<dbReference type="SMART" id="SM01027">
    <property type="entry name" value="Beta-Casp"/>
    <property type="match status" value="1"/>
</dbReference>
<keyword evidence="9 12" id="KW-0805">Transcription regulation</keyword>
<dbReference type="EC" id="3.1.-.-" evidence="12"/>
<dbReference type="Gene3D" id="3.40.50.10890">
    <property type="match status" value="1"/>
</dbReference>
<gene>
    <name evidence="12" type="primary">fttA</name>
    <name evidence="16" type="ORF">H1016_03685</name>
</gene>
<keyword evidence="2 12" id="KW-0540">Nuclease</keyword>
<feature type="binding site" evidence="12">
    <location>
        <position position="241"/>
    </location>
    <ligand>
        <name>Zn(2+)</name>
        <dbReference type="ChEBI" id="CHEBI:29105"/>
        <label>1</label>
    </ligand>
</feature>
<evidence type="ECO:0000256" key="12">
    <source>
        <dbReference type="HAMAP-Rule" id="MF_00870"/>
    </source>
</evidence>
<dbReference type="HAMAP" id="MF_00870">
    <property type="entry name" value="FttA"/>
    <property type="match status" value="1"/>
</dbReference>
<dbReference type="EMBL" id="DVAB01000029">
    <property type="protein sequence ID" value="HIK00616.1"/>
    <property type="molecule type" value="Genomic_DNA"/>
</dbReference>
<feature type="domain" description="Beta-Casp" evidence="15">
    <location>
        <begin position="420"/>
        <end position="546"/>
    </location>
</feature>
<feature type="region of interest" description="KHb" evidence="12">
    <location>
        <begin position="67"/>
        <end position="134"/>
    </location>
</feature>
<dbReference type="GO" id="GO:0004521">
    <property type="term" value="F:RNA endonuclease activity"/>
    <property type="evidence" value="ECO:0007669"/>
    <property type="project" value="UniProtKB-UniRule"/>
</dbReference>
<reference evidence="16 17" key="1">
    <citation type="journal article" name="Nat. Commun.">
        <title>Undinarchaeota illuminate DPANN phylogeny and the impact of gene transfer on archaeal evolution.</title>
        <authorList>
            <person name="Dombrowski N."/>
            <person name="Williams T.A."/>
            <person name="Sun J."/>
            <person name="Woodcroft B.J."/>
            <person name="Lee J.H."/>
            <person name="Minh B.Q."/>
            <person name="Rinke C."/>
            <person name="Spang A."/>
        </authorList>
    </citation>
    <scope>NUCLEOTIDE SEQUENCE [LARGE SCALE GENOMIC DNA]</scope>
    <source>
        <strain evidence="16">MAG_bin1129</strain>
    </source>
</reference>
<dbReference type="InterPro" id="IPR004087">
    <property type="entry name" value="KH_dom"/>
</dbReference>
<dbReference type="Pfam" id="PF00753">
    <property type="entry name" value="Lactamase_B"/>
    <property type="match status" value="1"/>
</dbReference>
<dbReference type="InterPro" id="IPR033769">
    <property type="entry name" value="TffA_KH"/>
</dbReference>
<dbReference type="Pfam" id="PF07521">
    <property type="entry name" value="RMMBL"/>
    <property type="match status" value="1"/>
</dbReference>
<dbReference type="Gene3D" id="3.30.300.20">
    <property type="match status" value="1"/>
</dbReference>
<evidence type="ECO:0000256" key="8">
    <source>
        <dbReference type="ARBA" id="ARBA00022884"/>
    </source>
</evidence>
<dbReference type="NCBIfam" id="TIGR03675">
    <property type="entry name" value="arCOG00543"/>
    <property type="match status" value="1"/>
</dbReference>
<evidence type="ECO:0000256" key="7">
    <source>
        <dbReference type="ARBA" id="ARBA00022839"/>
    </source>
</evidence>
<evidence type="ECO:0000256" key="11">
    <source>
        <dbReference type="ARBA" id="ARBA00023163"/>
    </source>
</evidence>
<keyword evidence="4 12" id="KW-0255">Endonuclease</keyword>
<evidence type="ECO:0000256" key="10">
    <source>
        <dbReference type="ARBA" id="ARBA00023125"/>
    </source>
</evidence>
<feature type="domain" description="Metallo-beta-lactamase" evidence="14">
    <location>
        <begin position="192"/>
        <end position="389"/>
    </location>
</feature>
<dbReference type="InterPro" id="IPR011108">
    <property type="entry name" value="RMMBL"/>
</dbReference>
<dbReference type="PANTHER" id="PTHR11203:SF51">
    <property type="entry name" value="CLEAVAGE AND POLYADENYLATION SPECIFICITY FACTOR"/>
    <property type="match status" value="1"/>
</dbReference>
<dbReference type="SUPFAM" id="SSF56281">
    <property type="entry name" value="Metallo-hydrolase/oxidoreductase"/>
    <property type="match status" value="1"/>
</dbReference>
<evidence type="ECO:0000256" key="5">
    <source>
        <dbReference type="ARBA" id="ARBA00022801"/>
    </source>
</evidence>
<evidence type="ECO:0000259" key="14">
    <source>
        <dbReference type="SMART" id="SM00849"/>
    </source>
</evidence>
<dbReference type="Gene3D" id="3.60.15.10">
    <property type="entry name" value="Ribonuclease Z/Hydroxyacylglutathione hydrolase-like"/>
    <property type="match status" value="1"/>
</dbReference>
<feature type="region of interest" description="Metallo-beta-lactamase C-terminus" evidence="12">
    <location>
        <begin position="579"/>
        <end position="637"/>
    </location>
</feature>
<comment type="similarity">
    <text evidence="12">Belongs to the metallo-beta-lactamase superfamily. RNA-metabolizing metallo-beta-lactamase-like family. FttA subfamily.</text>
</comment>
<sequence length="637" mass="72148">MAQSFLEELKAELPEDADVTKAQLEGSRIVIYTKTPEYFADHPDLIKKLVSRYKKRIDLRAHPSILLETATAEKFIKELIPKEAEITDIIFMPEVSKVIIEAKKPGLVIGKSGKTLHELKRLIKWAPHVERTPSIPSQITKVVRNVLYTNAEERRKFLESLGKKVPPKKLVEEESGEKWVRVTALGGFREVGRSAILVQTNESQVLVDCGVNVAIESVQSYPYFNAPEFDINTLDAVIVTHAHLDHSGLIPYLYKYGYKGPVYSTPATRDLMTLLQLDYVEIAQREAKKIPYTQKDIEDAIKHSIAIDYGEVTDITPDIRLTLYNAGHILGSSQVHLHVGEGLHNLIYTGDLKAEGSRLFGPAETEFMRLETLIMESTYGGKADFQPPRGESEKRLFEIIEEAIKTKAKVLIPVLAVGRAQEVMVIIEEFARRKKLENSFNIYLDGMIWDATAIHTAYPEYLSESIRQRIFHEDENPFLNPIFKRVGSQKERMEVIESSEPVLIMATSGMLTGGPSVEYLKHLAETKKNWLVFVSYQGEGTLGRRVQKGWDKITLENEKGKQEVTEIKLHIETLEGFSGHSDREALMRFAEKVSPRPDRVLVCHGDNNKCLDLASSIHKAFNVDTYAPKNLETIRLR</sequence>
<evidence type="ECO:0000256" key="9">
    <source>
        <dbReference type="ARBA" id="ARBA00023015"/>
    </source>
</evidence>
<evidence type="ECO:0000259" key="15">
    <source>
        <dbReference type="SMART" id="SM01027"/>
    </source>
</evidence>
<dbReference type="GO" id="GO:0006353">
    <property type="term" value="P:DNA-templated transcription termination"/>
    <property type="evidence" value="ECO:0007669"/>
    <property type="project" value="UniProtKB-UniRule"/>
</dbReference>
<feature type="binding site" evidence="12">
    <location>
        <position position="351"/>
    </location>
    <ligand>
        <name>Zn(2+)</name>
        <dbReference type="ChEBI" id="CHEBI:29105"/>
        <label>2</label>
    </ligand>
</feature>
<dbReference type="Pfam" id="PF10996">
    <property type="entry name" value="Beta-Casp"/>
    <property type="match status" value="1"/>
</dbReference>
<name>A0A832VAK7_9ARCH</name>
<dbReference type="InterPro" id="IPR036866">
    <property type="entry name" value="RibonucZ/Hydroxyglut_hydro"/>
</dbReference>
<feature type="binding site" evidence="12">
    <location>
        <position position="243"/>
    </location>
    <ligand>
        <name>Zn(2+)</name>
        <dbReference type="ChEBI" id="CHEBI:29105"/>
        <label>1</label>
    </ligand>
</feature>
<keyword evidence="1 12" id="KW-0806">Transcription termination</keyword>
<comment type="caution">
    <text evidence="16">The sequence shown here is derived from an EMBL/GenBank/DDBJ whole genome shotgun (WGS) entry which is preliminary data.</text>
</comment>
<feature type="binding site" evidence="12">
    <location>
        <position position="245"/>
    </location>
    <ligand>
        <name>Zn(2+)</name>
        <dbReference type="ChEBI" id="CHEBI:29105"/>
        <label>2</label>
    </ligand>
</feature>
<feature type="binding site" evidence="12">
    <location>
        <position position="604"/>
    </location>
    <ligand>
        <name>Zn(2+)</name>
        <dbReference type="ChEBI" id="CHEBI:29105"/>
        <label>2</label>
    </ligand>
</feature>
<evidence type="ECO:0000256" key="4">
    <source>
        <dbReference type="ARBA" id="ARBA00022759"/>
    </source>
</evidence>
<feature type="binding site" evidence="12">
    <location>
        <position position="328"/>
    </location>
    <ligand>
        <name>Zn(2+)</name>
        <dbReference type="ChEBI" id="CHEBI:29105"/>
        <label>1</label>
    </ligand>
</feature>
<comment type="function">
    <text evidence="12">Terminates transcription on the whole genome. Termination is linked to FttA-mediated RNA cleavage and does not require NTP hydrolysis. Cleaves endonucleolytically at the RNA exit channel of RNA polymerase (RNAP); the 5'-3' exonuclease activity of this protein degrades the nascent RNA released from RNAP.</text>
</comment>
<dbReference type="CDD" id="cd22532">
    <property type="entry name" value="KH-II_CPSF_arch_rpt1"/>
    <property type="match status" value="1"/>
</dbReference>
<dbReference type="CDD" id="cd16295">
    <property type="entry name" value="TTHA0252-CPSF-like_MBL-fold"/>
    <property type="match status" value="1"/>
</dbReference>
<protein>
    <recommendedName>
        <fullName evidence="12">Transcription termination factor FttA</fullName>
        <ecNumber evidence="12">3.1.-.-</ecNumber>
    </recommendedName>
</protein>
<comment type="cofactor">
    <cofactor evidence="12">
        <name>Zn(2+)</name>
        <dbReference type="ChEBI" id="CHEBI:29105"/>
    </cofactor>
    <text evidence="12">Binds 2 Zn(2+) ions, which are required for nuclease activity.</text>
</comment>
<keyword evidence="11" id="KW-0804">Transcription</keyword>
<dbReference type="GO" id="GO:0004532">
    <property type="term" value="F:RNA exonuclease activity"/>
    <property type="evidence" value="ECO:0007669"/>
    <property type="project" value="UniProtKB-UniRule"/>
</dbReference>
<evidence type="ECO:0000256" key="1">
    <source>
        <dbReference type="ARBA" id="ARBA00022472"/>
    </source>
</evidence>
<dbReference type="InterPro" id="IPR022712">
    <property type="entry name" value="Beta_Casp"/>
</dbReference>
<feature type="binding site" evidence="12">
    <location>
        <position position="351"/>
    </location>
    <ligand>
        <name>Zn(2+)</name>
        <dbReference type="ChEBI" id="CHEBI:29105"/>
        <label>1</label>
    </ligand>
</feature>
<evidence type="ECO:0000313" key="16">
    <source>
        <dbReference type="EMBL" id="HIK00616.1"/>
    </source>
</evidence>
<dbReference type="InterPro" id="IPR050698">
    <property type="entry name" value="MBL"/>
</dbReference>
<dbReference type="Proteomes" id="UP000646946">
    <property type="component" value="Unassembled WGS sequence"/>
</dbReference>
<feature type="binding site" evidence="12">
    <location>
        <position position="246"/>
    </location>
    <ligand>
        <name>Zn(2+)</name>
        <dbReference type="ChEBI" id="CHEBI:29105"/>
        <label>2</label>
    </ligand>
</feature>
<dbReference type="GO" id="GO:0003723">
    <property type="term" value="F:RNA binding"/>
    <property type="evidence" value="ECO:0007669"/>
    <property type="project" value="UniProtKB-UniRule"/>
</dbReference>
<proteinExistence type="inferred from homology"/>
<dbReference type="GO" id="GO:0008270">
    <property type="term" value="F:zinc ion binding"/>
    <property type="evidence" value="ECO:0007669"/>
    <property type="project" value="UniProtKB-UniRule"/>
</dbReference>
<dbReference type="SMART" id="SM00322">
    <property type="entry name" value="KH"/>
    <property type="match status" value="1"/>
</dbReference>
<dbReference type="AlphaFoldDB" id="A0A832VAK7"/>
<organism evidence="16 17">
    <name type="scientific">Candidatus Naiadarchaeum limnaeum</name>
    <dbReference type="NCBI Taxonomy" id="2756139"/>
    <lineage>
        <taxon>Archaea</taxon>
        <taxon>Candidatus Undinarchaeota</taxon>
        <taxon>Candidatus Undinarchaeia</taxon>
        <taxon>Candidatus Naiadarchaeales</taxon>
        <taxon>Candidatus Naiadarchaeaceae</taxon>
        <taxon>Candidatus Naiadarchaeum</taxon>
    </lineage>
</organism>
<dbReference type="InterPro" id="IPR019975">
    <property type="entry name" value="aCPSF1"/>
</dbReference>
<dbReference type="Pfam" id="PF17214">
    <property type="entry name" value="KH_TffA"/>
    <property type="match status" value="1"/>
</dbReference>
<evidence type="ECO:0000256" key="6">
    <source>
        <dbReference type="ARBA" id="ARBA00022833"/>
    </source>
</evidence>
<dbReference type="InterPro" id="IPR001279">
    <property type="entry name" value="Metallo-B-lactamas"/>
</dbReference>
<feature type="domain" description="K Homology" evidence="13">
    <location>
        <begin position="92"/>
        <end position="163"/>
    </location>
</feature>
<dbReference type="InterPro" id="IPR015946">
    <property type="entry name" value="KH_dom-like_a/b"/>
</dbReference>
<dbReference type="PANTHER" id="PTHR11203">
    <property type="entry name" value="CLEAVAGE AND POLYADENYLATION SPECIFICITY FACTOR FAMILY MEMBER"/>
    <property type="match status" value="1"/>
</dbReference>
<comment type="subunit">
    <text evidence="12">Homodimer. Interacts with RNA polymerase (RNAP), interacts with the Spt4-Spt5 complex.</text>
</comment>
<comment type="caution">
    <text evidence="12">Lacks conserved residue(s) required for the propagation of feature annotation.</text>
</comment>
<keyword evidence="5 12" id="KW-0378">Hydrolase</keyword>
<keyword evidence="6 12" id="KW-0862">Zinc</keyword>
<evidence type="ECO:0000256" key="3">
    <source>
        <dbReference type="ARBA" id="ARBA00022723"/>
    </source>
</evidence>
<accession>A0A832VAK7</accession>
<dbReference type="SMART" id="SM00849">
    <property type="entry name" value="Lactamase_B"/>
    <property type="match status" value="1"/>
</dbReference>
<dbReference type="GO" id="GO:0003677">
    <property type="term" value="F:DNA binding"/>
    <property type="evidence" value="ECO:0007669"/>
    <property type="project" value="UniProtKB-KW"/>
</dbReference>